<keyword evidence="3" id="KW-1185">Reference proteome</keyword>
<gene>
    <name evidence="2" type="ORF">BCR42DRAFT_411812</name>
</gene>
<organism evidence="2 3">
    <name type="scientific">Absidia repens</name>
    <dbReference type="NCBI Taxonomy" id="90262"/>
    <lineage>
        <taxon>Eukaryota</taxon>
        <taxon>Fungi</taxon>
        <taxon>Fungi incertae sedis</taxon>
        <taxon>Mucoromycota</taxon>
        <taxon>Mucoromycotina</taxon>
        <taxon>Mucoromycetes</taxon>
        <taxon>Mucorales</taxon>
        <taxon>Cunninghamellaceae</taxon>
        <taxon>Absidia</taxon>
    </lineage>
</organism>
<accession>A0A1X2IMA0</accession>
<feature type="compositionally biased region" description="Low complexity" evidence="1">
    <location>
        <begin position="38"/>
        <end position="62"/>
    </location>
</feature>
<dbReference type="OrthoDB" id="5570013at2759"/>
<evidence type="ECO:0000313" key="2">
    <source>
        <dbReference type="EMBL" id="ORZ18899.1"/>
    </source>
</evidence>
<dbReference type="Proteomes" id="UP000193560">
    <property type="component" value="Unassembled WGS sequence"/>
</dbReference>
<protein>
    <submittedName>
        <fullName evidence="2">Uncharacterized protein</fullName>
    </submittedName>
</protein>
<feature type="compositionally biased region" description="Pro residues" evidence="1">
    <location>
        <begin position="87"/>
        <end position="97"/>
    </location>
</feature>
<dbReference type="EMBL" id="MCGE01000008">
    <property type="protein sequence ID" value="ORZ18899.1"/>
    <property type="molecule type" value="Genomic_DNA"/>
</dbReference>
<evidence type="ECO:0000256" key="1">
    <source>
        <dbReference type="SAM" id="MobiDB-lite"/>
    </source>
</evidence>
<feature type="region of interest" description="Disordered" evidence="1">
    <location>
        <begin position="1"/>
        <end position="162"/>
    </location>
</feature>
<dbReference type="STRING" id="90262.A0A1X2IMA0"/>
<comment type="caution">
    <text evidence="2">The sequence shown here is derived from an EMBL/GenBank/DDBJ whole genome shotgun (WGS) entry which is preliminary data.</text>
</comment>
<dbReference type="AlphaFoldDB" id="A0A1X2IMA0"/>
<evidence type="ECO:0000313" key="3">
    <source>
        <dbReference type="Proteomes" id="UP000193560"/>
    </source>
</evidence>
<proteinExistence type="predicted"/>
<name>A0A1X2IMA0_9FUNG</name>
<sequence length="578" mass="64055">MTDRSNPKTYYNESAYSEAPKVSKPDDVAYPPPPPYSQPGTSSSSAYSPSVPSAPPSTYATAQDYPNYGSLDPNRPGLLDPHGSSPYSPPPNQPQQPYPQRNIPDVGSPALSNSSNPHLPRDWVPDNGYNKSAPSSPPQQQQQQPGEPTSRISIPGFTRQRLDNDDDPGCCKKWCKYIFVAILVWLVILKYNDNFQWGGDHDSSHHIGFWQCKGQSLVQWDDIPSRIPLEQDLYLAFEGPVTVSGSYINIHPSGDRDEGWIESHINIAPPSLVDSSELSYRLEKQDDETRLVLHFPPWDWKHGGTHDRPCVQVKMDIYLPDKVKSLRTSVNNIPIHVTDGNNNGLSVNHGDGLTLETDRVELITTNAAIIFDTPRWEGDTLALTTTNGEIKIAAVMEAGDWLRVQSSNGNLISTNTLTAKDKLEMITTNGKISTQSLIVKDVLHVSTTNAAINLESRVSAEQLLIESTNAQLELRELSAESSLTASTSNAQINARVVAEKDPRVRFSTKNAPVNIQMTKEYEGQLLAKTSRQNKVVIDDSNITYDTNQRHYKQGRRLKGDGDLTVETSNSDIRLSFNV</sequence>
<reference evidence="2 3" key="1">
    <citation type="submission" date="2016-07" db="EMBL/GenBank/DDBJ databases">
        <title>Pervasive Adenine N6-methylation of Active Genes in Fungi.</title>
        <authorList>
            <consortium name="DOE Joint Genome Institute"/>
            <person name="Mondo S.J."/>
            <person name="Dannebaum R.O."/>
            <person name="Kuo R.C."/>
            <person name="Labutti K."/>
            <person name="Haridas S."/>
            <person name="Kuo A."/>
            <person name="Salamov A."/>
            <person name="Ahrendt S.R."/>
            <person name="Lipzen A."/>
            <person name="Sullivan W."/>
            <person name="Andreopoulos W.B."/>
            <person name="Clum A."/>
            <person name="Lindquist E."/>
            <person name="Daum C."/>
            <person name="Ramamoorthy G.K."/>
            <person name="Gryganskyi A."/>
            <person name="Culley D."/>
            <person name="Magnuson J.K."/>
            <person name="James T.Y."/>
            <person name="O'Malley M.A."/>
            <person name="Stajich J.E."/>
            <person name="Spatafora J.W."/>
            <person name="Visel A."/>
            <person name="Grigoriev I.V."/>
        </authorList>
    </citation>
    <scope>NUCLEOTIDE SEQUENCE [LARGE SCALE GENOMIC DNA]</scope>
    <source>
        <strain evidence="2 3">NRRL 1336</strain>
    </source>
</reference>